<dbReference type="PROSITE" id="PS00022">
    <property type="entry name" value="EGF_1"/>
    <property type="match status" value="3"/>
</dbReference>
<dbReference type="PROSITE" id="PS50068">
    <property type="entry name" value="LDLRA_2"/>
    <property type="match status" value="6"/>
</dbReference>
<dbReference type="SUPFAM" id="SSF81321">
    <property type="entry name" value="Family A G protein-coupled receptor-like"/>
    <property type="match status" value="1"/>
</dbReference>
<feature type="domain" description="EGF-like" evidence="11">
    <location>
        <begin position="926"/>
        <end position="967"/>
    </location>
</feature>
<keyword evidence="4" id="KW-0677">Repeat</keyword>
<feature type="disulfide bond" evidence="9">
    <location>
        <begin position="642"/>
        <end position="657"/>
    </location>
</feature>
<dbReference type="SUPFAM" id="SSF57196">
    <property type="entry name" value="EGF/Laminin"/>
    <property type="match status" value="2"/>
</dbReference>
<feature type="disulfide bond" evidence="9">
    <location>
        <begin position="135"/>
        <end position="147"/>
    </location>
</feature>
<feature type="domain" description="EGF-like" evidence="11">
    <location>
        <begin position="1155"/>
        <end position="1196"/>
    </location>
</feature>
<keyword evidence="6 10" id="KW-0472">Membrane</keyword>
<evidence type="ECO:0000256" key="4">
    <source>
        <dbReference type="ARBA" id="ARBA00022737"/>
    </source>
</evidence>
<reference evidence="13" key="1">
    <citation type="submission" date="2021-02" db="EMBL/GenBank/DDBJ databases">
        <authorList>
            <person name="Nowell W R."/>
        </authorList>
    </citation>
    <scope>NUCLEOTIDE SEQUENCE</scope>
</reference>
<dbReference type="Gene3D" id="4.10.400.10">
    <property type="entry name" value="Low-density Lipoprotein Receptor"/>
    <property type="match status" value="6"/>
</dbReference>
<feature type="transmembrane region" description="Helical" evidence="10">
    <location>
        <begin position="1342"/>
        <end position="1360"/>
    </location>
</feature>
<organism evidence="13 14">
    <name type="scientific">Adineta ricciae</name>
    <name type="common">Rotifer</name>
    <dbReference type="NCBI Taxonomy" id="249248"/>
    <lineage>
        <taxon>Eukaryota</taxon>
        <taxon>Metazoa</taxon>
        <taxon>Spiralia</taxon>
        <taxon>Gnathifera</taxon>
        <taxon>Rotifera</taxon>
        <taxon>Eurotatoria</taxon>
        <taxon>Bdelloidea</taxon>
        <taxon>Adinetida</taxon>
        <taxon>Adinetidae</taxon>
        <taxon>Adineta</taxon>
    </lineage>
</organism>
<feature type="domain" description="G-protein coupled receptors family 1 profile" evidence="12">
    <location>
        <begin position="1246"/>
        <end position="1501"/>
    </location>
</feature>
<keyword evidence="7 8" id="KW-1015">Disulfide bond</keyword>
<dbReference type="InterPro" id="IPR000742">
    <property type="entry name" value="EGF"/>
</dbReference>
<keyword evidence="5 10" id="KW-1133">Transmembrane helix</keyword>
<dbReference type="EMBL" id="CAJNOJ010000572">
    <property type="protein sequence ID" value="CAF1487656.1"/>
    <property type="molecule type" value="Genomic_DNA"/>
</dbReference>
<keyword evidence="8" id="KW-0245">EGF-like domain</keyword>
<feature type="transmembrane region" description="Helical" evidence="10">
    <location>
        <begin position="1396"/>
        <end position="1419"/>
    </location>
</feature>
<dbReference type="PRINTS" id="PR00261">
    <property type="entry name" value="LDLRECEPTOR"/>
</dbReference>
<evidence type="ECO:0000256" key="5">
    <source>
        <dbReference type="ARBA" id="ARBA00022989"/>
    </source>
</evidence>
<evidence type="ECO:0000259" key="12">
    <source>
        <dbReference type="PROSITE" id="PS50262"/>
    </source>
</evidence>
<dbReference type="SUPFAM" id="SSF57424">
    <property type="entry name" value="LDL receptor-like module"/>
    <property type="match status" value="5"/>
</dbReference>
<comment type="subcellular location">
    <subcellularLocation>
        <location evidence="2">Endomembrane system</location>
    </subcellularLocation>
    <subcellularLocation>
        <location evidence="1">Membrane</location>
        <topology evidence="1">Single-pass membrane protein</topology>
    </subcellularLocation>
</comment>
<dbReference type="GO" id="GO:0005886">
    <property type="term" value="C:plasma membrane"/>
    <property type="evidence" value="ECO:0007669"/>
    <property type="project" value="TreeGrafter"/>
</dbReference>
<accession>A0A815S642</accession>
<dbReference type="InterPro" id="IPR050685">
    <property type="entry name" value="LDLR"/>
</dbReference>
<dbReference type="GO" id="GO:0016192">
    <property type="term" value="P:vesicle-mediated transport"/>
    <property type="evidence" value="ECO:0007669"/>
    <property type="project" value="UniProtKB-ARBA"/>
</dbReference>
<evidence type="ECO:0000256" key="10">
    <source>
        <dbReference type="SAM" id="Phobius"/>
    </source>
</evidence>
<dbReference type="InterPro" id="IPR002172">
    <property type="entry name" value="LDrepeatLR_classA_rpt"/>
</dbReference>
<evidence type="ECO:0000256" key="7">
    <source>
        <dbReference type="ARBA" id="ARBA00023157"/>
    </source>
</evidence>
<dbReference type="Proteomes" id="UP000663852">
    <property type="component" value="Unassembled WGS sequence"/>
</dbReference>
<evidence type="ECO:0000259" key="11">
    <source>
        <dbReference type="PROSITE" id="PS50026"/>
    </source>
</evidence>
<dbReference type="SMART" id="SM00181">
    <property type="entry name" value="EGF"/>
    <property type="match status" value="3"/>
</dbReference>
<gene>
    <name evidence="13" type="ORF">EDS130_LOCUS41820</name>
</gene>
<dbReference type="Pfam" id="PF00057">
    <property type="entry name" value="Ldl_recept_a"/>
    <property type="match status" value="2"/>
</dbReference>
<dbReference type="SMART" id="SM00192">
    <property type="entry name" value="LDLa"/>
    <property type="match status" value="7"/>
</dbReference>
<evidence type="ECO:0000256" key="2">
    <source>
        <dbReference type="ARBA" id="ARBA00004308"/>
    </source>
</evidence>
<dbReference type="Gene3D" id="1.20.1070.10">
    <property type="entry name" value="Rhodopsin 7-helix transmembrane proteins"/>
    <property type="match status" value="1"/>
</dbReference>
<name>A0A815S642_ADIRI</name>
<dbReference type="PROSITE" id="PS50026">
    <property type="entry name" value="EGF_3"/>
    <property type="match status" value="3"/>
</dbReference>
<feature type="disulfide bond" evidence="9">
    <location>
        <begin position="112"/>
        <end position="127"/>
    </location>
</feature>
<feature type="disulfide bond" evidence="8">
    <location>
        <begin position="874"/>
        <end position="883"/>
    </location>
</feature>
<feature type="transmembrane region" description="Helical" evidence="10">
    <location>
        <begin position="1481"/>
        <end position="1502"/>
    </location>
</feature>
<feature type="transmembrane region" description="Helical" evidence="10">
    <location>
        <begin position="1453"/>
        <end position="1475"/>
    </location>
</feature>
<keyword evidence="3 10" id="KW-0812">Transmembrane</keyword>
<feature type="transmembrane region" description="Helical" evidence="10">
    <location>
        <begin position="1227"/>
        <end position="1254"/>
    </location>
</feature>
<evidence type="ECO:0000256" key="8">
    <source>
        <dbReference type="PROSITE-ProRule" id="PRU00076"/>
    </source>
</evidence>
<feature type="disulfide bond" evidence="9">
    <location>
        <begin position="93"/>
        <end position="105"/>
    </location>
</feature>
<dbReference type="Gene3D" id="2.10.25.10">
    <property type="entry name" value="Laminin"/>
    <property type="match status" value="1"/>
</dbReference>
<protein>
    <submittedName>
        <fullName evidence="13">Uncharacterized protein</fullName>
    </submittedName>
</protein>
<feature type="transmembrane region" description="Helical" evidence="10">
    <location>
        <begin position="1266"/>
        <end position="1288"/>
    </location>
</feature>
<evidence type="ECO:0000313" key="13">
    <source>
        <dbReference type="EMBL" id="CAF1487656.1"/>
    </source>
</evidence>
<evidence type="ECO:0000256" key="1">
    <source>
        <dbReference type="ARBA" id="ARBA00004167"/>
    </source>
</evidence>
<feature type="disulfide bond" evidence="8">
    <location>
        <begin position="1186"/>
        <end position="1195"/>
    </location>
</feature>
<dbReference type="PANTHER" id="PTHR24270">
    <property type="entry name" value="LOW-DENSITY LIPOPROTEIN RECEPTOR-RELATED"/>
    <property type="match status" value="1"/>
</dbReference>
<dbReference type="PANTHER" id="PTHR24270:SF61">
    <property type="entry name" value="EGF-LIKE DOMAIN-CONTAINING PROTEIN"/>
    <property type="match status" value="1"/>
</dbReference>
<evidence type="ECO:0000256" key="3">
    <source>
        <dbReference type="ARBA" id="ARBA00022692"/>
    </source>
</evidence>
<dbReference type="OrthoDB" id="9990982at2759"/>
<dbReference type="InterPro" id="IPR023415">
    <property type="entry name" value="LDLR_class-A_CS"/>
</dbReference>
<feature type="disulfide bond" evidence="9">
    <location>
        <begin position="630"/>
        <end position="648"/>
    </location>
</feature>
<evidence type="ECO:0000313" key="14">
    <source>
        <dbReference type="Proteomes" id="UP000663852"/>
    </source>
</evidence>
<evidence type="ECO:0000256" key="9">
    <source>
        <dbReference type="PROSITE-ProRule" id="PRU00124"/>
    </source>
</evidence>
<feature type="domain" description="EGF-like" evidence="11">
    <location>
        <begin position="844"/>
        <end position="884"/>
    </location>
</feature>
<dbReference type="PROSITE" id="PS50262">
    <property type="entry name" value="G_PROTEIN_RECEP_F1_2"/>
    <property type="match status" value="1"/>
</dbReference>
<sequence length="1524" mass="179196">MYKNNWTSWTLVNLMAPYDLIDNYQNYIDNNQLVHQQLYYCRCKNEQTFGPHCQYTFRGQYEYRRFHEYFGAYYNFKNDMPIESMYEITNGTCYVDLNCTVNSLCLQWNEVCDGKRDCFNGEDEQNCSIFEFFECNDDYRCLNGFHCVPKEFTMDFSLDCTDGSDEQVYTICSSKLFPFECSDVHCGWESFSCGDGECIEFQFNSNDPDDEHCENQRDWYYIQNLLIKSETMNEDCWTSVLCLFGLEKYFPFDITKCVRKLNECTELIRFPFTKYLYLNYHVYFLYEKETSMNKTRNMINPDYICYDGQRCSKVCSQNRTIMDGIHTCCPIKFRKSFRKSEWANLYSSVSGVFDKQCLSIYYPELDSNRTNNCSNSLFHCPNTQKCISRHRVFDGVPNCYDEFDEDKNVDSCQLNIPNRFQCSTSKHQCIPKYFVMNGEINCVDESDEKFPEKCLYLFQTSYACDFIRGITSFPIHNYVFKDVCNGIIEHQYENETDESDCHLWPCASPSTLCNVKWHCPNGFDEVRCPHTHHSNTFERVCELNEHACIDVLTRNWSCLPLDRAGDQSVDCIGGIDEQYNNSCSQNTTCLSPSKLCDGIDDCPFGADETMVCPWLNINSSKCDLKRNFRCRDGVCVNRKYQCDGIFHCTDKADEWFCWNKKHATSNQKTMVVSQTRRDLSGIDVNKHSWFCNLGFPIYGIDNKTIESCLCPPAFYGERCQYQSNRIILTYRIDVPGYLENQMLKFVFFLYNTNTTEIVDYDEIVFLPLRTTFQPTKHYIYLVYSQKDIRNRQNGMIYAVHVNAYFVTISNLEFKCAWLFDIPGHMNILPVQRIVSRLIIDAQRLYFQCSSKRYCNSNGLCKQYMNHPDLFYCYCYSQWFGNQCQYRIPSTFSSVCSAGSATIYDSVHMKSICICLSSQTGPTCRVPRVYCDKSMCKNNGICLLMTARDWIAKTACLCSEQYAGQQCQAESLQTSLKLSDFLLADTDLSAIIYYFVVFLPTNLTSSAVPYYHTEEEEISFRLNIRQTKLMTTDLQSISTIYVRRMYYGTLISASVEHYLSIVQVYFSNLTEQLYYYNHNYTNSSMKRLTVPIGDSRCLSTRDLFNTTVLESHPLKRLKYYHQPCIENLTTCFYDHVYLCLCSHRYRFAKCYLFSYDRSQCSRNICQNQGKCLQDDERSNTLNTKCLCQKCYHGKLCQYSTSDYSLSLDVLLSEGLNLPLNTPMFEQTILIQICFYIIILFVFLGLIFNLLTFVTFCQADTRETGSGIYLLILSIINQFDLVLLLIRYFFLVRLETKLYFCKLFEYLAKFSPAISDWLSTFVTIDRAYSLYLAPKFDKEISRKIAKISIILLIILQLIIYSHELVFRQVIQDLLDYENNRLWCVLTFENSTWVNKYHVIMNIFNIVLPFICNFLCALYIIWKIALSHLKLQKNRQFSSILYNEFIKHKHLLISPLLLILLNVPRLIFMFIFVCFNLSIHWQKYLSLCIYFFAFMPRLLTFFVFVQTSTLYRDQMKLFLKNAFRFRA</sequence>
<feature type="transmembrane region" description="Helical" evidence="10">
    <location>
        <begin position="1308"/>
        <end position="1330"/>
    </location>
</feature>
<dbReference type="InterPro" id="IPR036055">
    <property type="entry name" value="LDL_receptor-like_sf"/>
</dbReference>
<dbReference type="GO" id="GO:0012505">
    <property type="term" value="C:endomembrane system"/>
    <property type="evidence" value="ECO:0007669"/>
    <property type="project" value="UniProtKB-SubCell"/>
</dbReference>
<evidence type="ECO:0000256" key="6">
    <source>
        <dbReference type="ARBA" id="ARBA00023136"/>
    </source>
</evidence>
<dbReference type="InterPro" id="IPR017452">
    <property type="entry name" value="GPCR_Rhodpsn_7TM"/>
</dbReference>
<dbReference type="PROSITE" id="PS01209">
    <property type="entry name" value="LDLRA_1"/>
    <property type="match status" value="2"/>
</dbReference>
<comment type="caution">
    <text evidence="13">The sequence shown here is derived from an EMBL/GenBank/DDBJ whole genome shotgun (WGS) entry which is preliminary data.</text>
</comment>
<dbReference type="CDD" id="cd00112">
    <property type="entry name" value="LDLa"/>
    <property type="match status" value="5"/>
</dbReference>
<proteinExistence type="predicted"/>
<comment type="caution">
    <text evidence="8">Lacks conserved residue(s) required for the propagation of feature annotation.</text>
</comment>
<feature type="disulfide bond" evidence="8">
    <location>
        <begin position="957"/>
        <end position="966"/>
    </location>
</feature>